<comment type="caution">
    <text evidence="2">The sequence shown here is derived from an EMBL/GenBank/DDBJ whole genome shotgun (WGS) entry which is preliminary data.</text>
</comment>
<dbReference type="AlphaFoldDB" id="A0A4R5KT54"/>
<dbReference type="EMBL" id="SMRT01000004">
    <property type="protein sequence ID" value="TDF98057.1"/>
    <property type="molecule type" value="Genomic_DNA"/>
</dbReference>
<sequence length="363" mass="40367">MKSMDTNRRIEQLRKLAETENAAILLTQQKNLSWLLGGRSHINLASEPGCCNVLVAGGKCVLIANNIEAKRLEEEEIPSDVWAGIDTVEVWSWFNPADRERLLRLHLAEGAPLKTDVELEARMLKLRSIIDDDRIGELKQIGRWTAEAIERAALDIHPGDSEYTIAGRLACQCYERGLDPIVNLIAVDERVFSRRHPLPTGKTLKSYAMLVVCARRNGLIASATRLVHIGTIPDEIAHRYKAVAEIETHMIDLTTQGKSLGELFASMKALYSEAGFPDEYTRHHQGGLTGFTTREKLSTPDETLLVEEGQLYAWNPSVSGAKSEDTMLVGTNGNEIITPVVAYPRFEINVGGKTYVRPGILQR</sequence>
<dbReference type="PANTHER" id="PTHR46112:SF2">
    <property type="entry name" value="XAA-PRO AMINOPEPTIDASE P-RELATED"/>
    <property type="match status" value="1"/>
</dbReference>
<proteinExistence type="predicted"/>
<evidence type="ECO:0000259" key="1">
    <source>
        <dbReference type="Pfam" id="PF00557"/>
    </source>
</evidence>
<dbReference type="InterPro" id="IPR036005">
    <property type="entry name" value="Creatinase/aminopeptidase-like"/>
</dbReference>
<dbReference type="InterPro" id="IPR029149">
    <property type="entry name" value="Creatin/AminoP/Spt16_N"/>
</dbReference>
<keyword evidence="3" id="KW-1185">Reference proteome</keyword>
<evidence type="ECO:0000313" key="2">
    <source>
        <dbReference type="EMBL" id="TDF98057.1"/>
    </source>
</evidence>
<reference evidence="2 3" key="1">
    <citation type="submission" date="2019-03" db="EMBL/GenBank/DDBJ databases">
        <title>This is whole genome sequence of Paenibacillus sp MS74 strain.</title>
        <authorList>
            <person name="Trinh H.N."/>
        </authorList>
    </citation>
    <scope>NUCLEOTIDE SEQUENCE [LARGE SCALE GENOMIC DNA]</scope>
    <source>
        <strain evidence="2 3">MS74</strain>
    </source>
</reference>
<dbReference type="Pfam" id="PF00557">
    <property type="entry name" value="Peptidase_M24"/>
    <property type="match status" value="1"/>
</dbReference>
<dbReference type="RefSeq" id="WP_133227784.1">
    <property type="nucleotide sequence ID" value="NZ_SMRT01000004.1"/>
</dbReference>
<gene>
    <name evidence="2" type="ORF">E1757_11140</name>
</gene>
<dbReference type="InterPro" id="IPR000994">
    <property type="entry name" value="Pept_M24"/>
</dbReference>
<evidence type="ECO:0000313" key="3">
    <source>
        <dbReference type="Proteomes" id="UP000295636"/>
    </source>
</evidence>
<dbReference type="SUPFAM" id="SSF55920">
    <property type="entry name" value="Creatinase/aminopeptidase"/>
    <property type="match status" value="1"/>
</dbReference>
<organism evidence="2 3">
    <name type="scientific">Paenibacillus piri</name>
    <dbReference type="NCBI Taxonomy" id="2547395"/>
    <lineage>
        <taxon>Bacteria</taxon>
        <taxon>Bacillati</taxon>
        <taxon>Bacillota</taxon>
        <taxon>Bacilli</taxon>
        <taxon>Bacillales</taxon>
        <taxon>Paenibacillaceae</taxon>
        <taxon>Paenibacillus</taxon>
    </lineage>
</organism>
<dbReference type="Gene3D" id="3.40.350.10">
    <property type="entry name" value="Creatinase/prolidase N-terminal domain"/>
    <property type="match status" value="1"/>
</dbReference>
<feature type="domain" description="Peptidase M24" evidence="1">
    <location>
        <begin position="138"/>
        <end position="329"/>
    </location>
</feature>
<dbReference type="OrthoDB" id="4850044at2"/>
<dbReference type="Proteomes" id="UP000295636">
    <property type="component" value="Unassembled WGS sequence"/>
</dbReference>
<dbReference type="Gene3D" id="3.90.230.10">
    <property type="entry name" value="Creatinase/methionine aminopeptidase superfamily"/>
    <property type="match status" value="1"/>
</dbReference>
<dbReference type="PANTHER" id="PTHR46112">
    <property type="entry name" value="AMINOPEPTIDASE"/>
    <property type="match status" value="1"/>
</dbReference>
<protein>
    <submittedName>
        <fullName evidence="2">M24 family metallopeptidase</fullName>
    </submittedName>
</protein>
<name>A0A4R5KT54_9BACL</name>
<accession>A0A4R5KT54</accession>
<dbReference type="InterPro" id="IPR050659">
    <property type="entry name" value="Peptidase_M24B"/>
</dbReference>